<organism evidence="9 10">
    <name type="scientific">Dichotomicrobium thermohalophilum</name>
    <dbReference type="NCBI Taxonomy" id="933063"/>
    <lineage>
        <taxon>Bacteria</taxon>
        <taxon>Pseudomonadati</taxon>
        <taxon>Pseudomonadota</taxon>
        <taxon>Alphaproteobacteria</taxon>
        <taxon>Hyphomicrobiales</taxon>
        <taxon>Hyphomicrobiaceae</taxon>
        <taxon>Dichotomicrobium</taxon>
    </lineage>
</organism>
<feature type="transmembrane region" description="Helical" evidence="6">
    <location>
        <begin position="86"/>
        <end position="105"/>
    </location>
</feature>
<feature type="transmembrane region" description="Helical" evidence="6">
    <location>
        <begin position="41"/>
        <end position="59"/>
    </location>
</feature>
<feature type="transmembrane region" description="Helical" evidence="6">
    <location>
        <begin position="282"/>
        <end position="303"/>
    </location>
</feature>
<dbReference type="RefSeq" id="WP_147361529.1">
    <property type="nucleotide sequence ID" value="NZ_QXDF01000001.1"/>
</dbReference>
<dbReference type="NCBIfam" id="TIGR00360">
    <property type="entry name" value="ComEC_N-term"/>
    <property type="match status" value="1"/>
</dbReference>
<evidence type="ECO:0000313" key="9">
    <source>
        <dbReference type="EMBL" id="RIA56441.1"/>
    </source>
</evidence>
<feature type="transmembrane region" description="Helical" evidence="6">
    <location>
        <begin position="479"/>
        <end position="498"/>
    </location>
</feature>
<keyword evidence="10" id="KW-1185">Reference proteome</keyword>
<dbReference type="PANTHER" id="PTHR30619">
    <property type="entry name" value="DNA INTERNALIZATION/COMPETENCE PROTEIN COMEC/REC2"/>
    <property type="match status" value="1"/>
</dbReference>
<keyword evidence="2" id="KW-1003">Cell membrane</keyword>
<evidence type="ECO:0000256" key="1">
    <source>
        <dbReference type="ARBA" id="ARBA00004651"/>
    </source>
</evidence>
<keyword evidence="3 6" id="KW-0812">Transmembrane</keyword>
<accession>A0A397QDW8</accession>
<evidence type="ECO:0000256" key="2">
    <source>
        <dbReference type="ARBA" id="ARBA00022475"/>
    </source>
</evidence>
<evidence type="ECO:0000256" key="3">
    <source>
        <dbReference type="ARBA" id="ARBA00022692"/>
    </source>
</evidence>
<proteinExistence type="predicted"/>
<dbReference type="PANTHER" id="PTHR30619:SF1">
    <property type="entry name" value="RECOMBINATION PROTEIN 2"/>
    <property type="match status" value="1"/>
</dbReference>
<keyword evidence="5 6" id="KW-0472">Membrane</keyword>
<evidence type="ECO:0000259" key="7">
    <source>
        <dbReference type="Pfam" id="PF03772"/>
    </source>
</evidence>
<feature type="transmembrane region" description="Helical" evidence="6">
    <location>
        <begin position="323"/>
        <end position="345"/>
    </location>
</feature>
<feature type="domain" description="DUF4131" evidence="8">
    <location>
        <begin position="62"/>
        <end position="217"/>
    </location>
</feature>
<dbReference type="AlphaFoldDB" id="A0A397QDW8"/>
<sequence>MTRRAGETAEMSGGWGAPSAEFAVPRPGLIDRLIEIERGRFALWVPVLFGGGIGIYFALPSEPPLVLAAALVVMALAWRLLTRHAALGLLMSGAMCCIALGFFAAKVRTDIVAAPVLTKKMDFAAITGWAANWEERIDRKNRLTIRVRAIDGLAAEATPRVVRISTHAETAPPIGTLVAVKAGLLPPPEPTHPGGFDFARMAYFLGLGAVGYAKSDITVAEGPAPPLDLQVWAAVDRVRAAIGAQVDAVLSGPAAGVATALISGDRGGIAEAEKEAMRGAGLAHVLAISGLHMAIMAGSLYFAVRLLLVAVPGLALRFPVKKWAALAALIGGLGYLLISGASVATQRAFLMTAVFLIAVMLDRPALTLRNVLIAALLILALRPESLLDVSFQMSFAAATALIATYERLRGINPLRSVGAQLSGSPGMAARAGVGLLRYAGGIGMTTMIAGLAVAPIAAFHFHTYTSYSLLGNVAAMPVVGLWVMPAALLSLIAVPFGLADAPLQLMGAGIDVVLDIAQAVSALPGAVRPVEAFPIAALNLIALGALWFAIWRGRWRYAGVAALGAGLALTSLGSKPDVLIDRDGQVIAVRGADGRLAAIPGRAGSYSLEKWLAADGDQREPEAARAPEVFHCDERGCVVDLRGTRLSVAKHAAALAQDCKLADIVVTSLEMRTPCPAPDVVVTHAQLQARGAHAIYIEGSEGERRFRVVTAAEWRGVRPWTGRR</sequence>
<feature type="domain" description="ComEC/Rec2-related protein" evidence="7">
    <location>
        <begin position="261"/>
        <end position="554"/>
    </location>
</feature>
<dbReference type="Pfam" id="PF03772">
    <property type="entry name" value="Competence"/>
    <property type="match status" value="1"/>
</dbReference>
<evidence type="ECO:0000256" key="6">
    <source>
        <dbReference type="SAM" id="Phobius"/>
    </source>
</evidence>
<keyword evidence="4 6" id="KW-1133">Transmembrane helix</keyword>
<dbReference type="Pfam" id="PF13567">
    <property type="entry name" value="DUF4131"/>
    <property type="match status" value="1"/>
</dbReference>
<name>A0A397QDW8_9HYPH</name>
<gene>
    <name evidence="9" type="ORF">BXY53_1547</name>
</gene>
<feature type="transmembrane region" description="Helical" evidence="6">
    <location>
        <begin position="532"/>
        <end position="551"/>
    </location>
</feature>
<feature type="transmembrane region" description="Helical" evidence="6">
    <location>
        <begin position="435"/>
        <end position="459"/>
    </location>
</feature>
<evidence type="ECO:0000259" key="8">
    <source>
        <dbReference type="Pfam" id="PF13567"/>
    </source>
</evidence>
<reference evidence="9 10" key="1">
    <citation type="submission" date="2018-08" db="EMBL/GenBank/DDBJ databases">
        <title>Genomic Encyclopedia of Archaeal and Bacterial Type Strains, Phase II (KMG-II): from individual species to whole genera.</title>
        <authorList>
            <person name="Goeker M."/>
        </authorList>
    </citation>
    <scope>NUCLEOTIDE SEQUENCE [LARGE SCALE GENOMIC DNA]</scope>
    <source>
        <strain evidence="9 10">DSM 5002</strain>
    </source>
</reference>
<dbReference type="OrthoDB" id="9790149at2"/>
<dbReference type="InterPro" id="IPR025405">
    <property type="entry name" value="DUF4131"/>
</dbReference>
<dbReference type="InterPro" id="IPR052159">
    <property type="entry name" value="Competence_DNA_uptake"/>
</dbReference>
<dbReference type="EMBL" id="QXDF01000001">
    <property type="protein sequence ID" value="RIA56441.1"/>
    <property type="molecule type" value="Genomic_DNA"/>
</dbReference>
<comment type="subcellular location">
    <subcellularLocation>
        <location evidence="1">Cell membrane</location>
        <topology evidence="1">Multi-pass membrane protein</topology>
    </subcellularLocation>
</comment>
<dbReference type="InterPro" id="IPR004477">
    <property type="entry name" value="ComEC_N"/>
</dbReference>
<evidence type="ECO:0000313" key="10">
    <source>
        <dbReference type="Proteomes" id="UP000266273"/>
    </source>
</evidence>
<evidence type="ECO:0000256" key="4">
    <source>
        <dbReference type="ARBA" id="ARBA00022989"/>
    </source>
</evidence>
<protein>
    <submittedName>
        <fullName evidence="9">Competence protein ComEC</fullName>
    </submittedName>
</protein>
<dbReference type="Proteomes" id="UP000266273">
    <property type="component" value="Unassembled WGS sequence"/>
</dbReference>
<comment type="caution">
    <text evidence="9">The sequence shown here is derived from an EMBL/GenBank/DDBJ whole genome shotgun (WGS) entry which is preliminary data.</text>
</comment>
<dbReference type="GO" id="GO:0005886">
    <property type="term" value="C:plasma membrane"/>
    <property type="evidence" value="ECO:0007669"/>
    <property type="project" value="UniProtKB-SubCell"/>
</dbReference>
<feature type="transmembrane region" description="Helical" evidence="6">
    <location>
        <begin position="366"/>
        <end position="383"/>
    </location>
</feature>
<evidence type="ECO:0000256" key="5">
    <source>
        <dbReference type="ARBA" id="ARBA00023136"/>
    </source>
</evidence>